<dbReference type="EMBL" id="JACTNZ010000008">
    <property type="protein sequence ID" value="KAG5537933.1"/>
    <property type="molecule type" value="Genomic_DNA"/>
</dbReference>
<dbReference type="PANTHER" id="PTHR46666:SF10">
    <property type="entry name" value="RIBOSOMAL PROTEIN L18AE FAMILY"/>
    <property type="match status" value="1"/>
</dbReference>
<dbReference type="PANTHER" id="PTHR46666">
    <property type="entry name" value="60S RIBOSOMAL L18A-LIKE PROTEIN"/>
    <property type="match status" value="1"/>
</dbReference>
<protein>
    <submittedName>
        <fullName evidence="2">Uncharacterized protein</fullName>
    </submittedName>
</protein>
<proteinExistence type="predicted"/>
<keyword evidence="3" id="KW-1185">Reference proteome</keyword>
<keyword evidence="1" id="KW-0472">Membrane</keyword>
<accession>A0AAV6JCE7</accession>
<organism evidence="2 3">
    <name type="scientific">Rhododendron griersonianum</name>
    <dbReference type="NCBI Taxonomy" id="479676"/>
    <lineage>
        <taxon>Eukaryota</taxon>
        <taxon>Viridiplantae</taxon>
        <taxon>Streptophyta</taxon>
        <taxon>Embryophyta</taxon>
        <taxon>Tracheophyta</taxon>
        <taxon>Spermatophyta</taxon>
        <taxon>Magnoliopsida</taxon>
        <taxon>eudicotyledons</taxon>
        <taxon>Gunneridae</taxon>
        <taxon>Pentapetalae</taxon>
        <taxon>asterids</taxon>
        <taxon>Ericales</taxon>
        <taxon>Ericaceae</taxon>
        <taxon>Ericoideae</taxon>
        <taxon>Rhodoreae</taxon>
        <taxon>Rhododendron</taxon>
    </lineage>
</organism>
<keyword evidence="1" id="KW-1133">Transmembrane helix</keyword>
<keyword evidence="1" id="KW-0812">Transmembrane</keyword>
<dbReference type="Proteomes" id="UP000823749">
    <property type="component" value="Chromosome 8"/>
</dbReference>
<feature type="transmembrane region" description="Helical" evidence="1">
    <location>
        <begin position="42"/>
        <end position="66"/>
    </location>
</feature>
<sequence>MNTEFSTDEKEQHNGDYALIKDAEDIELGKFDKRLPCCGCGIGWFCLLLGFLFPLMWYYATILYFGNYYHKDPRERAGLEANAIANTHAHWPLLFWPDGKSAHCELHFIGFDLYHCSGGYGCCYSVDVVLLVAIYLCSYSSSHLPWLRIVSQSFCGVTCYRLGQQREGNWCHKRIINSRNTDPWGSRKLYIRTLCCIELLIPIL</sequence>
<gene>
    <name evidence="2" type="ORF">RHGRI_025131</name>
</gene>
<dbReference type="AlphaFoldDB" id="A0AAV6JCE7"/>
<comment type="caution">
    <text evidence="2">The sequence shown here is derived from an EMBL/GenBank/DDBJ whole genome shotgun (WGS) entry which is preliminary data.</text>
</comment>
<reference evidence="2" key="1">
    <citation type="submission" date="2020-08" db="EMBL/GenBank/DDBJ databases">
        <title>Plant Genome Project.</title>
        <authorList>
            <person name="Zhang R.-G."/>
        </authorList>
    </citation>
    <scope>NUCLEOTIDE SEQUENCE</scope>
    <source>
        <strain evidence="2">WSP0</strain>
        <tissue evidence="2">Leaf</tissue>
    </source>
</reference>
<evidence type="ECO:0000256" key="1">
    <source>
        <dbReference type="SAM" id="Phobius"/>
    </source>
</evidence>
<evidence type="ECO:0000313" key="2">
    <source>
        <dbReference type="EMBL" id="KAG5537933.1"/>
    </source>
</evidence>
<evidence type="ECO:0000313" key="3">
    <source>
        <dbReference type="Proteomes" id="UP000823749"/>
    </source>
</evidence>
<name>A0AAV6JCE7_9ERIC</name>